<evidence type="ECO:0000256" key="2">
    <source>
        <dbReference type="ARBA" id="ARBA00017967"/>
    </source>
</evidence>
<dbReference type="InterPro" id="IPR039786">
    <property type="entry name" value="EFR3"/>
</dbReference>
<gene>
    <name evidence="4" type="ORF">DASB73_010860</name>
</gene>
<evidence type="ECO:0000256" key="3">
    <source>
        <dbReference type="SAM" id="MobiDB-lite"/>
    </source>
</evidence>
<name>A0AAV5RHB4_STABA</name>
<comment type="caution">
    <text evidence="4">The sequence shown here is derived from an EMBL/GenBank/DDBJ whole genome shotgun (WGS) entry which is preliminary data.</text>
</comment>
<dbReference type="SUPFAM" id="SSF48371">
    <property type="entry name" value="ARM repeat"/>
    <property type="match status" value="1"/>
</dbReference>
<keyword evidence="5" id="KW-1185">Reference proteome</keyword>
<comment type="similarity">
    <text evidence="1">Belongs to the EFR3 family.</text>
</comment>
<reference evidence="4 5" key="1">
    <citation type="journal article" date="2023" name="Elife">
        <title>Identification of key yeast species and microbe-microbe interactions impacting larval growth of Drosophila in the wild.</title>
        <authorList>
            <person name="Mure A."/>
            <person name="Sugiura Y."/>
            <person name="Maeda R."/>
            <person name="Honda K."/>
            <person name="Sakurai N."/>
            <person name="Takahashi Y."/>
            <person name="Watada M."/>
            <person name="Katoh T."/>
            <person name="Gotoh A."/>
            <person name="Gotoh Y."/>
            <person name="Taniguchi I."/>
            <person name="Nakamura K."/>
            <person name="Hayashi T."/>
            <person name="Katayama T."/>
            <person name="Uemura T."/>
            <person name="Hattori Y."/>
        </authorList>
    </citation>
    <scope>NUCLEOTIDE SEQUENCE [LARGE SCALE GENOMIC DNA]</scope>
    <source>
        <strain evidence="4 5">SB-73</strain>
    </source>
</reference>
<dbReference type="PANTHER" id="PTHR47766">
    <property type="entry name" value="PROTEIN EFR3"/>
    <property type="match status" value="1"/>
</dbReference>
<accession>A0AAV5RHB4</accession>
<dbReference type="EMBL" id="BTGC01000003">
    <property type="protein sequence ID" value="GMM50128.1"/>
    <property type="molecule type" value="Genomic_DNA"/>
</dbReference>
<dbReference type="GO" id="GO:0072659">
    <property type="term" value="P:protein localization to plasma membrane"/>
    <property type="evidence" value="ECO:0007669"/>
    <property type="project" value="InterPro"/>
</dbReference>
<dbReference type="Pfam" id="PF21072">
    <property type="entry name" value="EFR3"/>
    <property type="match status" value="1"/>
</dbReference>
<proteinExistence type="inferred from homology"/>
<evidence type="ECO:0000256" key="1">
    <source>
        <dbReference type="ARBA" id="ARBA00010216"/>
    </source>
</evidence>
<dbReference type="PANTHER" id="PTHR47766:SF1">
    <property type="entry name" value="PROTEIN EFR3"/>
    <property type="match status" value="1"/>
</dbReference>
<dbReference type="Proteomes" id="UP001362899">
    <property type="component" value="Unassembled WGS sequence"/>
</dbReference>
<feature type="region of interest" description="Disordered" evidence="3">
    <location>
        <begin position="596"/>
        <end position="619"/>
    </location>
</feature>
<dbReference type="InterPro" id="IPR049150">
    <property type="entry name" value="EFR3_HEAT-like_rpt"/>
</dbReference>
<protein>
    <recommendedName>
        <fullName evidence="2">Protein EFR3</fullName>
    </recommendedName>
</protein>
<evidence type="ECO:0000313" key="4">
    <source>
        <dbReference type="EMBL" id="GMM50128.1"/>
    </source>
</evidence>
<evidence type="ECO:0000313" key="5">
    <source>
        <dbReference type="Proteomes" id="UP001362899"/>
    </source>
</evidence>
<feature type="region of interest" description="Disordered" evidence="3">
    <location>
        <begin position="637"/>
        <end position="673"/>
    </location>
</feature>
<dbReference type="InterPro" id="IPR016024">
    <property type="entry name" value="ARM-type_fold"/>
</dbReference>
<dbReference type="GO" id="GO:0005886">
    <property type="term" value="C:plasma membrane"/>
    <property type="evidence" value="ECO:0007669"/>
    <property type="project" value="TreeGrafter"/>
</dbReference>
<dbReference type="AlphaFoldDB" id="A0AAV5RHB4"/>
<feature type="compositionally biased region" description="Low complexity" evidence="3">
    <location>
        <begin position="637"/>
        <end position="669"/>
    </location>
</feature>
<feature type="compositionally biased region" description="Polar residues" evidence="3">
    <location>
        <begin position="608"/>
        <end position="619"/>
    </location>
</feature>
<organism evidence="4 5">
    <name type="scientific">Starmerella bacillaris</name>
    <name type="common">Yeast</name>
    <name type="synonym">Candida zemplinina</name>
    <dbReference type="NCBI Taxonomy" id="1247836"/>
    <lineage>
        <taxon>Eukaryota</taxon>
        <taxon>Fungi</taxon>
        <taxon>Dikarya</taxon>
        <taxon>Ascomycota</taxon>
        <taxon>Saccharomycotina</taxon>
        <taxon>Dipodascomycetes</taxon>
        <taxon>Dipodascales</taxon>
        <taxon>Trichomonascaceae</taxon>
        <taxon>Starmerella</taxon>
    </lineage>
</organism>
<sequence length="701" mass="76694">MVNVPMLHGNTSRSFLRCFPSKNESEPVPNELSTLIFYLQTRPGKIPKLVAMIEEKTAHAARRNRPNVMLVCCLIMREIVQQLSAHTSLFAKGTVDVINALLTSPNDAVFQQTCLLFADYNAVHHGLLFMGYPGFAQHFLDVVRKFTSVARAPTNTNSNAAKSNSKQTQALTSLASLGHSPAAQTVCGRQALTLALEGILSQIRSSDKLCSEVAMSALRAYIDTPSLGQTSTVMDTVIAFLGPHDESQLLLLLQSQVQPANRFGLCVCLVQSLSESSEQEIMARSHMLDTLLKNPDSKLGLSAVDILRVLLEVQHAHIDNNDVLLQLRSNIGSLAATAIYPGQSGDLTGEILLSLKRYNAKIANSKEDTNASANFECDLLNVLEVMKSSTPGDRKLPAAVWQDTFFLASYSDPRVASTYATAFTKFMSQGKAGHSISVQRGIALAKGLCAQLPSSEGAETQSAESYCALFSCLVALARTMGADSLHILSVLVETLDKGSRSRTVLLAVCKRVLALGQEDDSVISVHWPEFQSQPSQTVNEIEDQFENQLENQTETEIENQIELELKTICISVPYKTKEVPQVDSWGVDMGTLEEDTSFADSGRGNTFKRPSTSHKLTNLSPPLVKDLVRRQTDTLSQYSARSARSSRHSMQSMRSVQSVQSVHSRPSSVTPYNLQESRRQLLSMVQDVSLESNSKGTLTVH</sequence>